<keyword evidence="7 22" id="KW-0812">Transmembrane</keyword>
<evidence type="ECO:0000256" key="9">
    <source>
        <dbReference type="ARBA" id="ARBA00022737"/>
    </source>
</evidence>
<comment type="catalytic activity">
    <reaction evidence="19">
        <text>L-seryl-[protein] + ATP = O-phospho-L-seryl-[protein] + ADP + H(+)</text>
        <dbReference type="Rhea" id="RHEA:17989"/>
        <dbReference type="Rhea" id="RHEA-COMP:9863"/>
        <dbReference type="Rhea" id="RHEA-COMP:11604"/>
        <dbReference type="ChEBI" id="CHEBI:15378"/>
        <dbReference type="ChEBI" id="CHEBI:29999"/>
        <dbReference type="ChEBI" id="CHEBI:30616"/>
        <dbReference type="ChEBI" id="CHEBI:83421"/>
        <dbReference type="ChEBI" id="CHEBI:456216"/>
        <dbReference type="EC" id="2.7.11.1"/>
    </reaction>
</comment>
<feature type="binding site" evidence="20">
    <location>
        <position position="648"/>
    </location>
    <ligand>
        <name>ATP</name>
        <dbReference type="ChEBI" id="CHEBI:30616"/>
    </ligand>
</feature>
<evidence type="ECO:0000256" key="16">
    <source>
        <dbReference type="ARBA" id="ARBA00023170"/>
    </source>
</evidence>
<keyword evidence="5" id="KW-0433">Leucine-rich repeat</keyword>
<keyword evidence="25" id="KW-1185">Reference proteome</keyword>
<dbReference type="AlphaFoldDB" id="A0A445HSC8"/>
<evidence type="ECO:0000256" key="19">
    <source>
        <dbReference type="ARBA" id="ARBA00048679"/>
    </source>
</evidence>
<evidence type="ECO:0000256" key="13">
    <source>
        <dbReference type="ARBA" id="ARBA00022989"/>
    </source>
</evidence>
<evidence type="ECO:0000256" key="11">
    <source>
        <dbReference type="ARBA" id="ARBA00022777"/>
    </source>
</evidence>
<feature type="region of interest" description="Disordered" evidence="21">
    <location>
        <begin position="445"/>
        <end position="507"/>
    </location>
</feature>
<evidence type="ECO:0000256" key="4">
    <source>
        <dbReference type="ARBA" id="ARBA00022527"/>
    </source>
</evidence>
<evidence type="ECO:0000256" key="22">
    <source>
        <dbReference type="SAM" id="Phobius"/>
    </source>
</evidence>
<dbReference type="PROSITE" id="PS00108">
    <property type="entry name" value="PROTEIN_KINASE_ST"/>
    <property type="match status" value="1"/>
</dbReference>
<keyword evidence="13 22" id="KW-1133">Transmembrane helix</keyword>
<keyword evidence="4" id="KW-0723">Serine/threonine-protein kinase</keyword>
<dbReference type="GO" id="GO:0005524">
    <property type="term" value="F:ATP binding"/>
    <property type="evidence" value="ECO:0007669"/>
    <property type="project" value="UniProtKB-UniRule"/>
</dbReference>
<dbReference type="InterPro" id="IPR001245">
    <property type="entry name" value="Ser-Thr/Tyr_kinase_cat_dom"/>
</dbReference>
<evidence type="ECO:0000256" key="21">
    <source>
        <dbReference type="SAM" id="MobiDB-lite"/>
    </source>
</evidence>
<evidence type="ECO:0000256" key="1">
    <source>
        <dbReference type="ARBA" id="ARBA00004167"/>
    </source>
</evidence>
<dbReference type="SMART" id="SM00220">
    <property type="entry name" value="S_TKc"/>
    <property type="match status" value="1"/>
</dbReference>
<sequence length="967" mass="105874">MRVSWQTMEGVQLEKVVFLLCFGLIITMSYGATNPNDVKVLNDFRKGLENPELLKWPEEGDDPCGPPLWPFVYCSGDRVTQIQAKDLGLRGTLPHNFNQLSELFNLGLQRNNLSGMLPTFSGLSKLKYAFLDYNAFDAIPADFFDGLSSLMVLTLEKNPLNVSSGWSFPMDLEKSVQLTNLSLAFCNLVGPLPDFLGRLPSLTQLSLSGNKLTGAIPATFAQSSIQDLWLNNQEGGGLSGPIDVIASMILLRHVLLHGNQFTGPIPQNIGNLTSLQELNLNSNQLVGLIPESLAHMELEILVLNNNMLMGPIPEFKAANVSYDNNLFCQPEPGLECSPQVAALLDFLDKLNYPSFLISDWVGDEPCTRSTGSWFGLSCNSNSEVSVINLPRHKLNGTLSPSLAKLDSLLEIRLAGNNITGSVPGNFTDLKSLRLLDLSDNNLEPPLPKFHNDPKVVTVGNPLLPNQTGGSPSPMPINNPPSPQNPSHPPSSHESPVPDQSSRSNQSKPNDLKIFKAVGIVAGVAVFAVVALLVVYPFLCCRKNKKASLDAPSSIMVHPRDPSDSDNMVKITVSNATGSLSTKTGTSSQSNISGETQNSHIIEDGNLVISIQVLRKVTNDFASENELGRGGFGTVYKGELEDGTKIAVKRMEHGVISSKALEEFQAEIAVLSKVRHRHLVSLLGYSIDGNERLLVYEYMSLGALSQHLFHWKSLKLEPLSWSQRLAIALDVARGMEYLHSLARQTFIHRDLKSSNILLGDDFRAKISDFGLVKHAPDSEKSVATKLAGTFGYLAPEYAVMGKITTKVDVFSYGVVLMELLTGLVALDESRPEESRYLAEWFWRIKSSKEKLMAAIDPVLEASEETFESITIVAELAGHCTAREAHHRPDMGHAVNVLAALVEKWKPVDDELDCYSGIDYTRPLPQMLKIWKEAESGEFSYASCLENSRSSIAARPSGFADSFTSADAR</sequence>
<evidence type="ECO:0000256" key="8">
    <source>
        <dbReference type="ARBA" id="ARBA00022729"/>
    </source>
</evidence>
<dbReference type="FunFam" id="3.80.10.10:FF:000129">
    <property type="entry name" value="Leucine-rich repeat receptor-like kinase"/>
    <property type="match status" value="1"/>
</dbReference>
<dbReference type="PROSITE" id="PS00107">
    <property type="entry name" value="PROTEIN_KINASE_ATP"/>
    <property type="match status" value="1"/>
</dbReference>
<dbReference type="SMART" id="SM00369">
    <property type="entry name" value="LRR_TYP"/>
    <property type="match status" value="7"/>
</dbReference>
<evidence type="ECO:0000259" key="23">
    <source>
        <dbReference type="PROSITE" id="PS50011"/>
    </source>
</evidence>
<feature type="domain" description="Protein kinase" evidence="23">
    <location>
        <begin position="620"/>
        <end position="899"/>
    </location>
</feature>
<dbReference type="Gene3D" id="3.80.10.10">
    <property type="entry name" value="Ribonuclease Inhibitor"/>
    <property type="match status" value="2"/>
</dbReference>
<comment type="subcellular location">
    <subcellularLocation>
        <location evidence="1">Membrane</location>
        <topology evidence="1">Single-pass membrane protein</topology>
    </subcellularLocation>
</comment>
<name>A0A445HSC8_GLYSO</name>
<evidence type="ECO:0000256" key="15">
    <source>
        <dbReference type="ARBA" id="ARBA00023157"/>
    </source>
</evidence>
<comment type="caution">
    <text evidence="24">The sequence shown here is derived from an EMBL/GenBank/DDBJ whole genome shotgun (WGS) entry which is preliminary data.</text>
</comment>
<evidence type="ECO:0000256" key="12">
    <source>
        <dbReference type="ARBA" id="ARBA00022840"/>
    </source>
</evidence>
<dbReference type="Gene3D" id="3.30.200.20">
    <property type="entry name" value="Phosphorylase Kinase, domain 1"/>
    <property type="match status" value="1"/>
</dbReference>
<dbReference type="GO" id="GO:0016020">
    <property type="term" value="C:membrane"/>
    <property type="evidence" value="ECO:0007669"/>
    <property type="project" value="UniProtKB-SubCell"/>
</dbReference>
<dbReference type="PANTHER" id="PTHR47986:SF30">
    <property type="entry name" value="PROTEIN KINASE"/>
    <property type="match status" value="1"/>
</dbReference>
<keyword evidence="15" id="KW-1015">Disulfide bond</keyword>
<dbReference type="InterPro" id="IPR017441">
    <property type="entry name" value="Protein_kinase_ATP_BS"/>
</dbReference>
<keyword evidence="11 24" id="KW-0418">Kinase</keyword>
<evidence type="ECO:0000256" key="3">
    <source>
        <dbReference type="ARBA" id="ARBA00012513"/>
    </source>
</evidence>
<comment type="similarity">
    <text evidence="2">Belongs to the protein kinase superfamily. Ser/Thr protein kinase family.</text>
</comment>
<dbReference type="InterPro" id="IPR032675">
    <property type="entry name" value="LRR_dom_sf"/>
</dbReference>
<dbReference type="InterPro" id="IPR008271">
    <property type="entry name" value="Ser/Thr_kinase_AS"/>
</dbReference>
<evidence type="ECO:0000256" key="6">
    <source>
        <dbReference type="ARBA" id="ARBA00022679"/>
    </source>
</evidence>
<dbReference type="Pfam" id="PF07714">
    <property type="entry name" value="PK_Tyr_Ser-Thr"/>
    <property type="match status" value="1"/>
</dbReference>
<dbReference type="EC" id="2.7.11.1" evidence="3"/>
<evidence type="ECO:0000256" key="5">
    <source>
        <dbReference type="ARBA" id="ARBA00022614"/>
    </source>
</evidence>
<feature type="transmembrane region" description="Helical" evidence="22">
    <location>
        <begin position="513"/>
        <end position="538"/>
    </location>
</feature>
<dbReference type="InterPro" id="IPR011009">
    <property type="entry name" value="Kinase-like_dom_sf"/>
</dbReference>
<evidence type="ECO:0000256" key="10">
    <source>
        <dbReference type="ARBA" id="ARBA00022741"/>
    </source>
</evidence>
<reference evidence="24 25" key="1">
    <citation type="submission" date="2018-09" db="EMBL/GenBank/DDBJ databases">
        <title>A high-quality reference genome of wild soybean provides a powerful tool to mine soybean genomes.</title>
        <authorList>
            <person name="Xie M."/>
            <person name="Chung C.Y.L."/>
            <person name="Li M.-W."/>
            <person name="Wong F.-L."/>
            <person name="Chan T.-F."/>
            <person name="Lam H.-M."/>
        </authorList>
    </citation>
    <scope>NUCLEOTIDE SEQUENCE [LARGE SCALE GENOMIC DNA]</scope>
    <source>
        <strain evidence="25">cv. W05</strain>
        <tissue evidence="24">Hypocotyl of etiolated seedlings</tissue>
    </source>
</reference>
<gene>
    <name evidence="24" type="ORF">D0Y65_034837</name>
</gene>
<evidence type="ECO:0000256" key="2">
    <source>
        <dbReference type="ARBA" id="ARBA00008684"/>
    </source>
</evidence>
<comment type="catalytic activity">
    <reaction evidence="18">
        <text>L-threonyl-[protein] + ATP = O-phospho-L-threonyl-[protein] + ADP + H(+)</text>
        <dbReference type="Rhea" id="RHEA:46608"/>
        <dbReference type="Rhea" id="RHEA-COMP:11060"/>
        <dbReference type="Rhea" id="RHEA-COMP:11605"/>
        <dbReference type="ChEBI" id="CHEBI:15378"/>
        <dbReference type="ChEBI" id="CHEBI:30013"/>
        <dbReference type="ChEBI" id="CHEBI:30616"/>
        <dbReference type="ChEBI" id="CHEBI:61977"/>
        <dbReference type="ChEBI" id="CHEBI:456216"/>
        <dbReference type="EC" id="2.7.11.1"/>
    </reaction>
</comment>
<dbReference type="SUPFAM" id="SSF52058">
    <property type="entry name" value="L domain-like"/>
    <property type="match status" value="2"/>
</dbReference>
<keyword evidence="9" id="KW-0677">Repeat</keyword>
<feature type="compositionally biased region" description="Polar residues" evidence="21">
    <location>
        <begin position="498"/>
        <end position="507"/>
    </location>
</feature>
<keyword evidence="10 20" id="KW-0547">Nucleotide-binding</keyword>
<dbReference type="InterPro" id="IPR000719">
    <property type="entry name" value="Prot_kinase_dom"/>
</dbReference>
<dbReference type="Pfam" id="PF00560">
    <property type="entry name" value="LRR_1"/>
    <property type="match status" value="3"/>
</dbReference>
<dbReference type="FunFam" id="3.30.200.20:FF:000226">
    <property type="entry name" value="receptor protein kinase TMK1"/>
    <property type="match status" value="1"/>
</dbReference>
<dbReference type="PROSITE" id="PS50011">
    <property type="entry name" value="PROTEIN_KINASE_DOM"/>
    <property type="match status" value="1"/>
</dbReference>
<dbReference type="InterPro" id="IPR001611">
    <property type="entry name" value="Leu-rich_rpt"/>
</dbReference>
<dbReference type="GO" id="GO:0004674">
    <property type="term" value="F:protein serine/threonine kinase activity"/>
    <property type="evidence" value="ECO:0007669"/>
    <property type="project" value="UniProtKB-KW"/>
</dbReference>
<dbReference type="EMBL" id="QZWG01000012">
    <property type="protein sequence ID" value="RZB76551.1"/>
    <property type="molecule type" value="Genomic_DNA"/>
</dbReference>
<organism evidence="24 25">
    <name type="scientific">Glycine soja</name>
    <name type="common">Wild soybean</name>
    <dbReference type="NCBI Taxonomy" id="3848"/>
    <lineage>
        <taxon>Eukaryota</taxon>
        <taxon>Viridiplantae</taxon>
        <taxon>Streptophyta</taxon>
        <taxon>Embryophyta</taxon>
        <taxon>Tracheophyta</taxon>
        <taxon>Spermatophyta</taxon>
        <taxon>Magnoliopsida</taxon>
        <taxon>eudicotyledons</taxon>
        <taxon>Gunneridae</taxon>
        <taxon>Pentapetalae</taxon>
        <taxon>rosids</taxon>
        <taxon>fabids</taxon>
        <taxon>Fabales</taxon>
        <taxon>Fabaceae</taxon>
        <taxon>Papilionoideae</taxon>
        <taxon>50 kb inversion clade</taxon>
        <taxon>NPAAA clade</taxon>
        <taxon>indigoferoid/millettioid clade</taxon>
        <taxon>Phaseoleae</taxon>
        <taxon>Glycine</taxon>
        <taxon>Glycine subgen. Soja</taxon>
    </lineage>
</organism>
<evidence type="ECO:0000256" key="7">
    <source>
        <dbReference type="ARBA" id="ARBA00022692"/>
    </source>
</evidence>
<dbReference type="Proteomes" id="UP000289340">
    <property type="component" value="Chromosome 12"/>
</dbReference>
<dbReference type="FunFam" id="3.80.10.10:FF:000190">
    <property type="entry name" value="Receptor-like kinase TMK4"/>
    <property type="match status" value="1"/>
</dbReference>
<keyword evidence="14 22" id="KW-0472">Membrane</keyword>
<dbReference type="InterPro" id="IPR003591">
    <property type="entry name" value="Leu-rich_rpt_typical-subtyp"/>
</dbReference>
<evidence type="ECO:0000256" key="20">
    <source>
        <dbReference type="PROSITE-ProRule" id="PRU10141"/>
    </source>
</evidence>
<dbReference type="SMR" id="A0A445HSC8"/>
<keyword evidence="6" id="KW-0808">Transferase</keyword>
<dbReference type="InterPro" id="IPR052422">
    <property type="entry name" value="Auxin_Ser/Thr_Kinase"/>
</dbReference>
<feature type="compositionally biased region" description="Pro residues" evidence="21">
    <location>
        <begin position="472"/>
        <end position="488"/>
    </location>
</feature>
<proteinExistence type="inferred from homology"/>
<dbReference type="Gene3D" id="1.10.510.10">
    <property type="entry name" value="Transferase(Phosphotransferase) domain 1"/>
    <property type="match status" value="1"/>
</dbReference>
<evidence type="ECO:0000256" key="14">
    <source>
        <dbReference type="ARBA" id="ARBA00023136"/>
    </source>
</evidence>
<dbReference type="SUPFAM" id="SSF56112">
    <property type="entry name" value="Protein kinase-like (PK-like)"/>
    <property type="match status" value="1"/>
</dbReference>
<dbReference type="Gramene" id="XM_028338879.1">
    <property type="protein sequence ID" value="XP_028194680.1"/>
    <property type="gene ID" value="LOC114380005"/>
</dbReference>
<accession>A0A445HSC8</accession>
<keyword evidence="17" id="KW-0325">Glycoprotein</keyword>
<dbReference type="Pfam" id="PF08263">
    <property type="entry name" value="LRRNT_2"/>
    <property type="match status" value="2"/>
</dbReference>
<evidence type="ECO:0000313" key="24">
    <source>
        <dbReference type="EMBL" id="RZB76551.1"/>
    </source>
</evidence>
<dbReference type="InterPro" id="IPR013210">
    <property type="entry name" value="LRR_N_plant-typ"/>
</dbReference>
<dbReference type="CDD" id="cd14066">
    <property type="entry name" value="STKc_IRAK"/>
    <property type="match status" value="1"/>
</dbReference>
<keyword evidence="12 20" id="KW-0067">ATP-binding</keyword>
<protein>
    <recommendedName>
        <fullName evidence="3">non-specific serine/threonine protein kinase</fullName>
        <ecNumber evidence="3">2.7.11.1</ecNumber>
    </recommendedName>
</protein>
<dbReference type="PANTHER" id="PTHR47986">
    <property type="entry name" value="OSJNBA0070M12.3 PROTEIN"/>
    <property type="match status" value="1"/>
</dbReference>
<dbReference type="FunFam" id="1.10.510.10:FF:000198">
    <property type="entry name" value="receptor protein kinase TMK1"/>
    <property type="match status" value="1"/>
</dbReference>
<keyword evidence="16 24" id="KW-0675">Receptor</keyword>
<evidence type="ECO:0000256" key="18">
    <source>
        <dbReference type="ARBA" id="ARBA00047899"/>
    </source>
</evidence>
<keyword evidence="8" id="KW-0732">Signal</keyword>
<evidence type="ECO:0000256" key="17">
    <source>
        <dbReference type="ARBA" id="ARBA00023180"/>
    </source>
</evidence>
<evidence type="ECO:0000313" key="25">
    <source>
        <dbReference type="Proteomes" id="UP000289340"/>
    </source>
</evidence>